<keyword evidence="5" id="KW-1185">Reference proteome</keyword>
<evidence type="ECO:0000313" key="4">
    <source>
        <dbReference type="EMBL" id="KLU25725.1"/>
    </source>
</evidence>
<dbReference type="Gene3D" id="3.40.50.720">
    <property type="entry name" value="NAD(P)-binding Rossmann-like Domain"/>
    <property type="match status" value="1"/>
</dbReference>
<dbReference type="InterPro" id="IPR020904">
    <property type="entry name" value="Sc_DH/Rdtase_CS"/>
</dbReference>
<dbReference type="Proteomes" id="UP000035963">
    <property type="component" value="Unassembled WGS sequence"/>
</dbReference>
<evidence type="ECO:0000259" key="3">
    <source>
        <dbReference type="SMART" id="SM00822"/>
    </source>
</evidence>
<dbReference type="FunFam" id="3.40.50.720:FF:000084">
    <property type="entry name" value="Short-chain dehydrogenase reductase"/>
    <property type="match status" value="1"/>
</dbReference>
<feature type="domain" description="Ketoreductase" evidence="3">
    <location>
        <begin position="11"/>
        <end position="190"/>
    </location>
</feature>
<dbReference type="InterPro" id="IPR036291">
    <property type="entry name" value="NAD(P)-bd_dom_sf"/>
</dbReference>
<dbReference type="PANTHER" id="PTHR43639:SF1">
    <property type="entry name" value="SHORT-CHAIN DEHYDROGENASE_REDUCTASE FAMILY PROTEIN"/>
    <property type="match status" value="1"/>
</dbReference>
<accession>A0A0J1CYV8</accession>
<dbReference type="GO" id="GO:0016491">
    <property type="term" value="F:oxidoreductase activity"/>
    <property type="evidence" value="ECO:0007669"/>
    <property type="project" value="UniProtKB-KW"/>
</dbReference>
<protein>
    <submittedName>
        <fullName evidence="4">Oxidoreductase</fullName>
    </submittedName>
</protein>
<reference evidence="4 5" key="1">
    <citation type="journal article" date="2015" name="Genome Announc.">
        <title>Draft Genome Sequence of Burkholderia sp. Strain PML1(12), an Ectomycorrhizosphere-Inhabiting Bacterium with Effective Mineral-Weathering Ability.</title>
        <authorList>
            <person name="Uroz S."/>
            <person name="Oger P."/>
        </authorList>
    </citation>
    <scope>NUCLEOTIDE SEQUENCE [LARGE SCALE GENOMIC DNA]</scope>
    <source>
        <strain evidence="5">PML1(12)</strain>
    </source>
</reference>
<dbReference type="PATRIC" id="fig|908627.4.peg.2965"/>
<dbReference type="PROSITE" id="PS00061">
    <property type="entry name" value="ADH_SHORT"/>
    <property type="match status" value="1"/>
</dbReference>
<dbReference type="PANTHER" id="PTHR43639">
    <property type="entry name" value="OXIDOREDUCTASE, SHORT-CHAIN DEHYDROGENASE/REDUCTASE FAMILY (AFU_ORTHOLOGUE AFUA_5G02870)"/>
    <property type="match status" value="1"/>
</dbReference>
<dbReference type="SMART" id="SM00822">
    <property type="entry name" value="PKS_KR"/>
    <property type="match status" value="1"/>
</dbReference>
<evidence type="ECO:0000256" key="1">
    <source>
        <dbReference type="ARBA" id="ARBA00006484"/>
    </source>
</evidence>
<dbReference type="PRINTS" id="PR00081">
    <property type="entry name" value="GDHRDH"/>
</dbReference>
<sequence>MTFSNRKLDGKVAFVTGGSRGIGAAIARRLASEGAAVSITYSSSSDDAEGVIRDIARLGGRGVAIRADSADTAAVKAAVGSTANRFGRLDILVNNAAMFRVGLIDDFSLEHIDQMLAINVKSLFIAIQESLRFMEKGGRIINIGSVSSDYMPIPGVSVYAATKGAVASMTRALARDLGSREITINNVQPGRIDTLMNPANGPMADQIRNSIALGRYGSGDDVAGLVAWLASPEAAFVTGTSLKVDGGTSA</sequence>
<proteinExistence type="inferred from homology"/>
<keyword evidence="2" id="KW-0560">Oxidoreductase</keyword>
<name>A0A0J1CYV8_9BURK</name>
<evidence type="ECO:0000313" key="5">
    <source>
        <dbReference type="Proteomes" id="UP000035963"/>
    </source>
</evidence>
<dbReference type="InterPro" id="IPR002347">
    <property type="entry name" value="SDR_fam"/>
</dbReference>
<dbReference type="AlphaFoldDB" id="A0A0J1CYV8"/>
<dbReference type="EMBL" id="AEJF01000086">
    <property type="protein sequence ID" value="KLU25725.1"/>
    <property type="molecule type" value="Genomic_DNA"/>
</dbReference>
<dbReference type="InterPro" id="IPR057326">
    <property type="entry name" value="KR_dom"/>
</dbReference>
<gene>
    <name evidence="4" type="ORF">EOS_13300</name>
</gene>
<organism evidence="4 5">
    <name type="scientific">Caballeronia mineralivorans PML1(12)</name>
    <dbReference type="NCBI Taxonomy" id="908627"/>
    <lineage>
        <taxon>Bacteria</taxon>
        <taxon>Pseudomonadati</taxon>
        <taxon>Pseudomonadota</taxon>
        <taxon>Betaproteobacteria</taxon>
        <taxon>Burkholderiales</taxon>
        <taxon>Burkholderiaceae</taxon>
        <taxon>Caballeronia</taxon>
    </lineage>
</organism>
<comment type="similarity">
    <text evidence="1">Belongs to the short-chain dehydrogenases/reductases (SDR) family.</text>
</comment>
<evidence type="ECO:0000256" key="2">
    <source>
        <dbReference type="ARBA" id="ARBA00023002"/>
    </source>
</evidence>
<dbReference type="SUPFAM" id="SSF51735">
    <property type="entry name" value="NAD(P)-binding Rossmann-fold domains"/>
    <property type="match status" value="1"/>
</dbReference>
<comment type="caution">
    <text evidence="4">The sequence shown here is derived from an EMBL/GenBank/DDBJ whole genome shotgun (WGS) entry which is preliminary data.</text>
</comment>
<dbReference type="Pfam" id="PF13561">
    <property type="entry name" value="adh_short_C2"/>
    <property type="match status" value="1"/>
</dbReference>
<dbReference type="PRINTS" id="PR00080">
    <property type="entry name" value="SDRFAMILY"/>
</dbReference>
<dbReference type="RefSeq" id="WP_047847140.1">
    <property type="nucleotide sequence ID" value="NZ_AEJF01000086.1"/>
</dbReference>